<evidence type="ECO:0000313" key="2">
    <source>
        <dbReference type="Proteomes" id="UP000054783"/>
    </source>
</evidence>
<proteinExistence type="predicted"/>
<organism evidence="1 2">
    <name type="scientific">Trichinella patagoniensis</name>
    <dbReference type="NCBI Taxonomy" id="990121"/>
    <lineage>
        <taxon>Eukaryota</taxon>
        <taxon>Metazoa</taxon>
        <taxon>Ecdysozoa</taxon>
        <taxon>Nematoda</taxon>
        <taxon>Enoplea</taxon>
        <taxon>Dorylaimia</taxon>
        <taxon>Trichinellida</taxon>
        <taxon>Trichinellidae</taxon>
        <taxon>Trichinella</taxon>
    </lineage>
</organism>
<name>A0A0V0ZIH0_9BILA</name>
<comment type="caution">
    <text evidence="1">The sequence shown here is derived from an EMBL/GenBank/DDBJ whole genome shotgun (WGS) entry which is preliminary data.</text>
</comment>
<sequence length="97" mass="10836">MEIKLLKFHRKIWSLLLRGSSVCATACFSIADKASLPDSVAPDVDDLLEPAGDAPYETLKRRLLERYGESDDDRFNALMNSAIAGDTKPSQLLREMH</sequence>
<gene>
    <name evidence="1" type="ORF">T12_6198</name>
</gene>
<keyword evidence="2" id="KW-1185">Reference proteome</keyword>
<dbReference type="AlphaFoldDB" id="A0A0V0ZIH0"/>
<protein>
    <submittedName>
        <fullName evidence="1">Uncharacterized protein</fullName>
    </submittedName>
</protein>
<accession>A0A0V0ZIH0</accession>
<dbReference type="EMBL" id="JYDQ01000171">
    <property type="protein sequence ID" value="KRY12187.1"/>
    <property type="molecule type" value="Genomic_DNA"/>
</dbReference>
<dbReference type="Proteomes" id="UP000054783">
    <property type="component" value="Unassembled WGS sequence"/>
</dbReference>
<reference evidence="1 2" key="1">
    <citation type="submission" date="2015-01" db="EMBL/GenBank/DDBJ databases">
        <title>Evolution of Trichinella species and genotypes.</title>
        <authorList>
            <person name="Korhonen P.K."/>
            <person name="Edoardo P."/>
            <person name="Giuseppe L.R."/>
            <person name="Gasser R.B."/>
        </authorList>
    </citation>
    <scope>NUCLEOTIDE SEQUENCE [LARGE SCALE GENOMIC DNA]</scope>
    <source>
        <strain evidence="1">ISS2496</strain>
    </source>
</reference>
<evidence type="ECO:0000313" key="1">
    <source>
        <dbReference type="EMBL" id="KRY12187.1"/>
    </source>
</evidence>
<dbReference type="OrthoDB" id="5919180at2759"/>